<evidence type="ECO:0000256" key="8">
    <source>
        <dbReference type="SAM" id="Phobius"/>
    </source>
</evidence>
<dbReference type="PANTHER" id="PTHR30509:SF9">
    <property type="entry name" value="MULTIDRUG RESISTANCE PROTEIN MDTO"/>
    <property type="match status" value="1"/>
</dbReference>
<dbReference type="OrthoDB" id="4638444at2"/>
<keyword evidence="5 8" id="KW-0472">Membrane</keyword>
<feature type="transmembrane region" description="Helical" evidence="8">
    <location>
        <begin position="437"/>
        <end position="470"/>
    </location>
</feature>
<feature type="transmembrane region" description="Helical" evidence="8">
    <location>
        <begin position="137"/>
        <end position="159"/>
    </location>
</feature>
<protein>
    <submittedName>
        <fullName evidence="10">Uncharacterized membrane protein YccC</fullName>
    </submittedName>
</protein>
<name>A0A1G7DN06_PSEOR</name>
<evidence type="ECO:0000256" key="4">
    <source>
        <dbReference type="ARBA" id="ARBA00022989"/>
    </source>
</evidence>
<accession>A0A1G7DN06</accession>
<dbReference type="Proteomes" id="UP000198967">
    <property type="component" value="Unassembled WGS sequence"/>
</dbReference>
<dbReference type="GO" id="GO:0005886">
    <property type="term" value="C:plasma membrane"/>
    <property type="evidence" value="ECO:0007669"/>
    <property type="project" value="UniProtKB-SubCell"/>
</dbReference>
<feature type="transmembrane region" description="Helical" evidence="8">
    <location>
        <begin position="476"/>
        <end position="497"/>
    </location>
</feature>
<organism evidence="10 11">
    <name type="scientific">Pseudonocardia oroxyli</name>
    <dbReference type="NCBI Taxonomy" id="366584"/>
    <lineage>
        <taxon>Bacteria</taxon>
        <taxon>Bacillati</taxon>
        <taxon>Actinomycetota</taxon>
        <taxon>Actinomycetes</taxon>
        <taxon>Pseudonocardiales</taxon>
        <taxon>Pseudonocardiaceae</taxon>
        <taxon>Pseudonocardia</taxon>
    </lineage>
</organism>
<keyword evidence="2" id="KW-1003">Cell membrane</keyword>
<dbReference type="PANTHER" id="PTHR30509">
    <property type="entry name" value="P-HYDROXYBENZOIC ACID EFFLUX PUMP SUBUNIT-RELATED"/>
    <property type="match status" value="1"/>
</dbReference>
<gene>
    <name evidence="10" type="ORF">SAMN05216377_10187</name>
</gene>
<feature type="region of interest" description="Disordered" evidence="7">
    <location>
        <begin position="697"/>
        <end position="718"/>
    </location>
</feature>
<evidence type="ECO:0000256" key="7">
    <source>
        <dbReference type="SAM" id="MobiDB-lite"/>
    </source>
</evidence>
<dbReference type="RefSeq" id="WP_093074800.1">
    <property type="nucleotide sequence ID" value="NZ_FNBE01000001.1"/>
</dbReference>
<feature type="compositionally biased region" description="Low complexity" evidence="7">
    <location>
        <begin position="704"/>
        <end position="718"/>
    </location>
</feature>
<dbReference type="EMBL" id="FNBE01000001">
    <property type="protein sequence ID" value="SDE52862.1"/>
    <property type="molecule type" value="Genomic_DNA"/>
</dbReference>
<dbReference type="STRING" id="366584.SAMN05216377_10187"/>
<keyword evidence="3 8" id="KW-0812">Transmembrane</keyword>
<evidence type="ECO:0000256" key="1">
    <source>
        <dbReference type="ARBA" id="ARBA00004651"/>
    </source>
</evidence>
<keyword evidence="11" id="KW-1185">Reference proteome</keyword>
<evidence type="ECO:0000313" key="10">
    <source>
        <dbReference type="EMBL" id="SDE52862.1"/>
    </source>
</evidence>
<dbReference type="AlphaFoldDB" id="A0A1G7DN06"/>
<sequence>MGWLRRHDPGLVAVRRAARVTIVACLGFYLSRYALDNAVMATYALFGAVALGILSQITGDRARRLRTLALMLPVGSVLITLGTLLSVHLATATLGMLVLGFAVSFVGVGGSRLVGIAAGSQLLYILPSFPPYDPGSLGWRLLGFVLAVALLALAEVLLWPEPDPRPYRDRLRAAVASLAVCLDAVADDWAGGGRDRLAAALPAALDASEELRPSRLPPGQTPASASRRDRALTIAAATTRLLIGRAADLTRRDERTGPDLPAATALLREVAGCVAAAGAWLGGTGPLPDTDRMTAALTGFRAVRSATSPDGLPVENLRLGSTALMLAEWATSLVTALRIAAGAPVPPDRTPPEARPGLFWFAHESEPALYWRRVRGHLTPRSVFFQGALRLALALGAARFLAGFFDLSHGFWVLLTILTVLRTTAAETRSTLRPAIIGTTCGALLAAAILVVGFPPLVYAVVLPVVMVVGFSAGPLLGAGAAQALFTLVISMVFAQLSPADWHLAEARLFDVAVGAVVGIAAGLVAWPRGGSGELHRSVAEFLADAAGVVRETVRVVAEGARPGDALPRARRTGLLAETTYALYAAERHPKQGIVDWQATLSAGHHAVRGAETLVRDCPTGRLLSCVGPLDQAAADVAARFEHVALGLARRDRTALTAPTLPPPVLDWPTDLGPDLFHLSDLRVWLDGLRGDLSRVTDAPPLGAPAATASPPRATSAT</sequence>
<evidence type="ECO:0000256" key="5">
    <source>
        <dbReference type="ARBA" id="ARBA00023136"/>
    </source>
</evidence>
<feature type="transmembrane region" description="Helical" evidence="8">
    <location>
        <begin position="509"/>
        <end position="527"/>
    </location>
</feature>
<reference evidence="10 11" key="1">
    <citation type="submission" date="2016-10" db="EMBL/GenBank/DDBJ databases">
        <authorList>
            <person name="de Groot N.N."/>
        </authorList>
    </citation>
    <scope>NUCLEOTIDE SEQUENCE [LARGE SCALE GENOMIC DNA]</scope>
    <source>
        <strain evidence="10 11">CGMCC 4.3143</strain>
    </source>
</reference>
<evidence type="ECO:0000313" key="11">
    <source>
        <dbReference type="Proteomes" id="UP000198967"/>
    </source>
</evidence>
<keyword evidence="4 8" id="KW-1133">Transmembrane helix</keyword>
<evidence type="ECO:0000256" key="3">
    <source>
        <dbReference type="ARBA" id="ARBA00022692"/>
    </source>
</evidence>
<comment type="similarity">
    <text evidence="6">Belongs to the YccS/YhfK family.</text>
</comment>
<feature type="domain" description="Integral membrane bound transporter" evidence="9">
    <location>
        <begin position="400"/>
        <end position="521"/>
    </location>
</feature>
<feature type="transmembrane region" description="Helical" evidence="8">
    <location>
        <begin position="67"/>
        <end position="90"/>
    </location>
</feature>
<evidence type="ECO:0000256" key="6">
    <source>
        <dbReference type="ARBA" id="ARBA00043993"/>
    </source>
</evidence>
<feature type="transmembrane region" description="Helical" evidence="8">
    <location>
        <begin position="407"/>
        <end position="425"/>
    </location>
</feature>
<evidence type="ECO:0000259" key="9">
    <source>
        <dbReference type="Pfam" id="PF13515"/>
    </source>
</evidence>
<evidence type="ECO:0000256" key="2">
    <source>
        <dbReference type="ARBA" id="ARBA00022475"/>
    </source>
</evidence>
<proteinExistence type="inferred from homology"/>
<comment type="subcellular location">
    <subcellularLocation>
        <location evidence="1">Cell membrane</location>
        <topology evidence="1">Multi-pass membrane protein</topology>
    </subcellularLocation>
</comment>
<feature type="transmembrane region" description="Helical" evidence="8">
    <location>
        <begin position="37"/>
        <end position="55"/>
    </location>
</feature>
<dbReference type="InterPro" id="IPR049453">
    <property type="entry name" value="Memb_transporter_dom"/>
</dbReference>
<feature type="transmembrane region" description="Helical" evidence="8">
    <location>
        <begin position="96"/>
        <end position="125"/>
    </location>
</feature>
<dbReference type="Pfam" id="PF13515">
    <property type="entry name" value="FUSC_2"/>
    <property type="match status" value="1"/>
</dbReference>